<dbReference type="RefSeq" id="WP_345210241.1">
    <property type="nucleotide sequence ID" value="NZ_BAABFT010000003.1"/>
</dbReference>
<proteinExistence type="predicted"/>
<reference evidence="2" key="1">
    <citation type="journal article" date="2019" name="Int. J. Syst. Evol. Microbiol.">
        <title>The Global Catalogue of Microorganisms (GCM) 10K type strain sequencing project: providing services to taxonomists for standard genome sequencing and annotation.</title>
        <authorList>
            <consortium name="The Broad Institute Genomics Platform"/>
            <consortium name="The Broad Institute Genome Sequencing Center for Infectious Disease"/>
            <person name="Wu L."/>
            <person name="Ma J."/>
        </authorList>
    </citation>
    <scope>NUCLEOTIDE SEQUENCE [LARGE SCALE GENOMIC DNA]</scope>
    <source>
        <strain evidence="2">JCM 17705</strain>
    </source>
</reference>
<gene>
    <name evidence="1" type="ORF">GCM10023149_13370</name>
</gene>
<organism evidence="1 2">
    <name type="scientific">Mucilaginibacter gynuensis</name>
    <dbReference type="NCBI Taxonomy" id="1302236"/>
    <lineage>
        <taxon>Bacteria</taxon>
        <taxon>Pseudomonadati</taxon>
        <taxon>Bacteroidota</taxon>
        <taxon>Sphingobacteriia</taxon>
        <taxon>Sphingobacteriales</taxon>
        <taxon>Sphingobacteriaceae</taxon>
        <taxon>Mucilaginibacter</taxon>
    </lineage>
</organism>
<evidence type="ECO:0000313" key="1">
    <source>
        <dbReference type="EMBL" id="GAA4316423.1"/>
    </source>
</evidence>
<dbReference type="EMBL" id="BAABFT010000003">
    <property type="protein sequence ID" value="GAA4316423.1"/>
    <property type="molecule type" value="Genomic_DNA"/>
</dbReference>
<sequence length="111" mass="12706">MKKIILTLVIAAITIVQGIAQTNQKVQEPQQGFWVVEGSTHNKKQNTVKFYNEEKELVYEETVNKKLKVSDKKVQTKLNQLLAVLVNQKQYTADKSLLAICFNVQTNQEEL</sequence>
<accession>A0ABP8G3B6</accession>
<dbReference type="Proteomes" id="UP001500582">
    <property type="component" value="Unassembled WGS sequence"/>
</dbReference>
<protein>
    <submittedName>
        <fullName evidence="1">Uncharacterized protein</fullName>
    </submittedName>
</protein>
<name>A0ABP8G3B6_9SPHI</name>
<evidence type="ECO:0000313" key="2">
    <source>
        <dbReference type="Proteomes" id="UP001500582"/>
    </source>
</evidence>
<keyword evidence="2" id="KW-1185">Reference proteome</keyword>
<comment type="caution">
    <text evidence="1">The sequence shown here is derived from an EMBL/GenBank/DDBJ whole genome shotgun (WGS) entry which is preliminary data.</text>
</comment>